<gene>
    <name evidence="2" type="ORF">M9458_010865</name>
</gene>
<name>A0ABD0R246_CIRMR</name>
<dbReference type="AlphaFoldDB" id="A0ABD0R246"/>
<evidence type="ECO:0000256" key="1">
    <source>
        <dbReference type="SAM" id="MobiDB-lite"/>
    </source>
</evidence>
<dbReference type="EMBL" id="JAMKFB020000005">
    <property type="protein sequence ID" value="KAL0192569.1"/>
    <property type="molecule type" value="Genomic_DNA"/>
</dbReference>
<reference evidence="2 3" key="1">
    <citation type="submission" date="2024-05" db="EMBL/GenBank/DDBJ databases">
        <title>Genome sequencing and assembly of Indian major carp, Cirrhinus mrigala (Hamilton, 1822).</title>
        <authorList>
            <person name="Mohindra V."/>
            <person name="Chowdhury L.M."/>
            <person name="Lal K."/>
            <person name="Jena J.K."/>
        </authorList>
    </citation>
    <scope>NUCLEOTIDE SEQUENCE [LARGE SCALE GENOMIC DNA]</scope>
    <source>
        <strain evidence="2">CM1030</strain>
        <tissue evidence="2">Blood</tissue>
    </source>
</reference>
<dbReference type="PANTHER" id="PTHR18916:SF10">
    <property type="entry name" value="CAP-GLY DOMAIN-CONTAINING LINKER PROTEIN 2"/>
    <property type="match status" value="1"/>
</dbReference>
<protein>
    <submittedName>
        <fullName evidence="2">Uncharacterized protein</fullName>
    </submittedName>
</protein>
<sequence length="71" mass="7351">YFQCPPKFGLFAPIHKVIRIGFPSTSPAKAKKSKRMAMGVSSLAHSPSSSSISSVSSVASSVGGRPSRTGL</sequence>
<feature type="non-terminal residue" evidence="2">
    <location>
        <position position="71"/>
    </location>
</feature>
<feature type="non-terminal residue" evidence="2">
    <location>
        <position position="1"/>
    </location>
</feature>
<organism evidence="2 3">
    <name type="scientific">Cirrhinus mrigala</name>
    <name type="common">Mrigala</name>
    <dbReference type="NCBI Taxonomy" id="683832"/>
    <lineage>
        <taxon>Eukaryota</taxon>
        <taxon>Metazoa</taxon>
        <taxon>Chordata</taxon>
        <taxon>Craniata</taxon>
        <taxon>Vertebrata</taxon>
        <taxon>Euteleostomi</taxon>
        <taxon>Actinopterygii</taxon>
        <taxon>Neopterygii</taxon>
        <taxon>Teleostei</taxon>
        <taxon>Ostariophysi</taxon>
        <taxon>Cypriniformes</taxon>
        <taxon>Cyprinidae</taxon>
        <taxon>Labeoninae</taxon>
        <taxon>Labeonini</taxon>
        <taxon>Cirrhinus</taxon>
    </lineage>
</organism>
<proteinExistence type="predicted"/>
<evidence type="ECO:0000313" key="3">
    <source>
        <dbReference type="Proteomes" id="UP001529510"/>
    </source>
</evidence>
<dbReference type="InterPro" id="IPR036859">
    <property type="entry name" value="CAP-Gly_dom_sf"/>
</dbReference>
<comment type="caution">
    <text evidence="2">The sequence shown here is derived from an EMBL/GenBank/DDBJ whole genome shotgun (WGS) entry which is preliminary data.</text>
</comment>
<feature type="compositionally biased region" description="Low complexity" evidence="1">
    <location>
        <begin position="40"/>
        <end position="62"/>
    </location>
</feature>
<evidence type="ECO:0000313" key="2">
    <source>
        <dbReference type="EMBL" id="KAL0192569.1"/>
    </source>
</evidence>
<keyword evidence="3" id="KW-1185">Reference proteome</keyword>
<accession>A0ABD0R246</accession>
<dbReference type="SUPFAM" id="SSF74924">
    <property type="entry name" value="Cap-Gly domain"/>
    <property type="match status" value="1"/>
</dbReference>
<feature type="region of interest" description="Disordered" evidence="1">
    <location>
        <begin position="25"/>
        <end position="71"/>
    </location>
</feature>
<dbReference type="Proteomes" id="UP001529510">
    <property type="component" value="Unassembled WGS sequence"/>
</dbReference>
<dbReference type="PANTHER" id="PTHR18916">
    <property type="entry name" value="DYNACTIN 1-RELATED MICROTUBULE-BINDING"/>
    <property type="match status" value="1"/>
</dbReference>